<feature type="transmembrane region" description="Helical" evidence="9">
    <location>
        <begin position="57"/>
        <end position="79"/>
    </location>
</feature>
<evidence type="ECO:0000256" key="7">
    <source>
        <dbReference type="ARBA" id="ARBA00023136"/>
    </source>
</evidence>
<dbReference type="Pfam" id="PF00507">
    <property type="entry name" value="Oxidored_q4"/>
    <property type="match status" value="1"/>
</dbReference>
<comment type="similarity">
    <text evidence="2 9">Belongs to the complex I subunit 3 family.</text>
</comment>
<keyword evidence="5 9" id="KW-0812">Transmembrane</keyword>
<dbReference type="CTD" id="4537"/>
<comment type="function">
    <text evidence="9">Core subunit of the mitochondrial membrane respiratory chain NADH dehydrogenase (Complex I) which catalyzes electron transfer from NADH through the respiratory chain, using ubiquinone as an electron acceptor. Essential for the catalytic activity of complex I.</text>
</comment>
<dbReference type="GeneID" id="59444116"/>
<dbReference type="EMBL" id="MN167468">
    <property type="protein sequence ID" value="QFO91094.1"/>
    <property type="molecule type" value="Genomic_DNA"/>
</dbReference>
<dbReference type="GO" id="GO:0031966">
    <property type="term" value="C:mitochondrial membrane"/>
    <property type="evidence" value="ECO:0007669"/>
    <property type="project" value="UniProtKB-SubCell"/>
</dbReference>
<accession>A0A7M3T2A0</accession>
<dbReference type="AlphaFoldDB" id="A0A7M3T2A0"/>
<dbReference type="Gene3D" id="1.20.58.1610">
    <property type="entry name" value="NADH:ubiquinone/plastoquinone oxidoreductase, chain 3"/>
    <property type="match status" value="1"/>
</dbReference>
<keyword evidence="9" id="KW-0830">Ubiquinone</keyword>
<dbReference type="PANTHER" id="PTHR11058:SF9">
    <property type="entry name" value="NADH-UBIQUINONE OXIDOREDUCTASE CHAIN 3"/>
    <property type="match status" value="1"/>
</dbReference>
<dbReference type="EC" id="7.1.1.2" evidence="9"/>
<feature type="transmembrane region" description="Helical" evidence="9">
    <location>
        <begin position="91"/>
        <end position="108"/>
    </location>
</feature>
<protein>
    <recommendedName>
        <fullName evidence="3 9">NADH-ubiquinone oxidoreductase chain 3</fullName>
        <ecNumber evidence="9">7.1.1.2</ecNumber>
    </recommendedName>
</protein>
<dbReference type="GO" id="GO:0030964">
    <property type="term" value="C:NADH dehydrogenase complex"/>
    <property type="evidence" value="ECO:0007669"/>
    <property type="project" value="TreeGrafter"/>
</dbReference>
<evidence type="ECO:0000256" key="3">
    <source>
        <dbReference type="ARBA" id="ARBA00021007"/>
    </source>
</evidence>
<feature type="transmembrane region" description="Helical" evidence="9">
    <location>
        <begin position="6"/>
        <end position="25"/>
    </location>
</feature>
<comment type="subcellular location">
    <subcellularLocation>
        <location evidence="1">Membrane</location>
    </subcellularLocation>
    <subcellularLocation>
        <location evidence="9">Mitochondrion membrane</location>
        <topology evidence="9">Multi-pass membrane protein</topology>
    </subcellularLocation>
</comment>
<reference evidence="10" key="1">
    <citation type="submission" date="2019-07" db="EMBL/GenBank/DDBJ databases">
        <title>The complete mitochondrial genome of the mulberry thrips, pseudodendrothrips mori (Niwa, 1908) (Thysanoptera;Thripidae).</title>
        <authorList>
            <person name="Seo B.Y."/>
            <person name="Lee G.-S."/>
            <person name="Park J."/>
            <person name="Xi H."/>
            <person name="Park J."/>
        </authorList>
    </citation>
    <scope>NUCLEOTIDE SEQUENCE</scope>
</reference>
<keyword evidence="9" id="KW-0679">Respiratory chain</keyword>
<keyword evidence="9" id="KW-0249">Electron transport</keyword>
<keyword evidence="9 10" id="KW-0496">Mitochondrion</keyword>
<dbReference type="InterPro" id="IPR038430">
    <property type="entry name" value="NDAH_ubi_oxred_su3_sf"/>
</dbReference>
<evidence type="ECO:0000256" key="5">
    <source>
        <dbReference type="ARBA" id="ARBA00022692"/>
    </source>
</evidence>
<keyword evidence="6 9" id="KW-1133">Transmembrane helix</keyword>
<geneLocation type="mitochondrion" evidence="10"/>
<keyword evidence="9" id="KW-0520">NAD</keyword>
<proteinExistence type="inferred from homology"/>
<evidence type="ECO:0000313" key="10">
    <source>
        <dbReference type="EMBL" id="QFO91094.1"/>
    </source>
</evidence>
<dbReference type="PANTHER" id="PTHR11058">
    <property type="entry name" value="NADH-UBIQUINONE OXIDOREDUCTASE CHAIN 3"/>
    <property type="match status" value="1"/>
</dbReference>
<keyword evidence="4 9" id="KW-0813">Transport</keyword>
<gene>
    <name evidence="10" type="primary">ND3</name>
</gene>
<evidence type="ECO:0000256" key="8">
    <source>
        <dbReference type="ARBA" id="ARBA00049551"/>
    </source>
</evidence>
<keyword evidence="9" id="KW-1278">Translocase</keyword>
<evidence type="ECO:0000256" key="4">
    <source>
        <dbReference type="ARBA" id="ARBA00022448"/>
    </source>
</evidence>
<dbReference type="InterPro" id="IPR000440">
    <property type="entry name" value="NADH_UbQ/plastoQ_OxRdtase_su3"/>
</dbReference>
<evidence type="ECO:0000256" key="6">
    <source>
        <dbReference type="ARBA" id="ARBA00022989"/>
    </source>
</evidence>
<evidence type="ECO:0000256" key="9">
    <source>
        <dbReference type="RuleBase" id="RU003640"/>
    </source>
</evidence>
<dbReference type="GO" id="GO:0008137">
    <property type="term" value="F:NADH dehydrogenase (ubiquinone) activity"/>
    <property type="evidence" value="ECO:0007669"/>
    <property type="project" value="UniProtKB-UniRule"/>
</dbReference>
<evidence type="ECO:0000256" key="1">
    <source>
        <dbReference type="ARBA" id="ARBA00004370"/>
    </source>
</evidence>
<dbReference type="RefSeq" id="YP_009927484.1">
    <property type="nucleotide sequence ID" value="NC_050743.1"/>
</dbReference>
<sequence length="117" mass="13975">MTKIILTIFFLIFISMALFSICLIFSKKTNNWREKFIPFECGFNFFSYSRLPFSLQFFLIAIIFIIFDVEIALILPLIFSFKLSSIFKWNMTISIFLIILILGVLIEWKETSFEWKL</sequence>
<evidence type="ECO:0000256" key="2">
    <source>
        <dbReference type="ARBA" id="ARBA00008472"/>
    </source>
</evidence>
<name>A0A7M3T2A0_9NEOP</name>
<comment type="catalytic activity">
    <reaction evidence="8 9">
        <text>a ubiquinone + NADH + 5 H(+)(in) = a ubiquinol + NAD(+) + 4 H(+)(out)</text>
        <dbReference type="Rhea" id="RHEA:29091"/>
        <dbReference type="Rhea" id="RHEA-COMP:9565"/>
        <dbReference type="Rhea" id="RHEA-COMP:9566"/>
        <dbReference type="ChEBI" id="CHEBI:15378"/>
        <dbReference type="ChEBI" id="CHEBI:16389"/>
        <dbReference type="ChEBI" id="CHEBI:17976"/>
        <dbReference type="ChEBI" id="CHEBI:57540"/>
        <dbReference type="ChEBI" id="CHEBI:57945"/>
        <dbReference type="EC" id="7.1.1.2"/>
    </reaction>
</comment>
<organism evidence="10">
    <name type="scientific">Pseudodendrothrips mori</name>
    <dbReference type="NCBI Taxonomy" id="1291231"/>
    <lineage>
        <taxon>Eukaryota</taxon>
        <taxon>Metazoa</taxon>
        <taxon>Ecdysozoa</taxon>
        <taxon>Arthropoda</taxon>
        <taxon>Hexapoda</taxon>
        <taxon>Insecta</taxon>
        <taxon>Pterygota</taxon>
        <taxon>Neoptera</taxon>
        <taxon>Paraneoptera</taxon>
        <taxon>Thysanoptera</taxon>
        <taxon>Terebrantia</taxon>
        <taxon>Thripoidea</taxon>
        <taxon>Thripidae</taxon>
        <taxon>Pseudodendrothrips</taxon>
    </lineage>
</organism>
<keyword evidence="7 9" id="KW-0472">Membrane</keyword>